<dbReference type="EMBL" id="BSXW01001031">
    <property type="protein sequence ID" value="GMF33009.1"/>
    <property type="molecule type" value="Genomic_DNA"/>
</dbReference>
<keyword evidence="4" id="KW-0547">Nucleotide-binding</keyword>
<dbReference type="Gene3D" id="3.30.200.20">
    <property type="entry name" value="Phosphorylase Kinase, domain 1"/>
    <property type="match status" value="1"/>
</dbReference>
<evidence type="ECO:0000259" key="5">
    <source>
        <dbReference type="PROSITE" id="PS50011"/>
    </source>
</evidence>
<feature type="domain" description="Protein kinase" evidence="5">
    <location>
        <begin position="408"/>
        <end position="605"/>
    </location>
</feature>
<evidence type="ECO:0000313" key="6">
    <source>
        <dbReference type="EMBL" id="GMF33009.1"/>
    </source>
</evidence>
<evidence type="ECO:0000313" key="7">
    <source>
        <dbReference type="Proteomes" id="UP001165083"/>
    </source>
</evidence>
<dbReference type="GO" id="GO:0043657">
    <property type="term" value="C:host cell"/>
    <property type="evidence" value="ECO:0007669"/>
    <property type="project" value="UniProtKB-SubCell"/>
</dbReference>
<proteinExistence type="predicted"/>
<keyword evidence="3" id="KW-0964">Secreted</keyword>
<evidence type="ECO:0000256" key="1">
    <source>
        <dbReference type="ARBA" id="ARBA00004340"/>
    </source>
</evidence>
<evidence type="ECO:0000256" key="2">
    <source>
        <dbReference type="ARBA" id="ARBA00004613"/>
    </source>
</evidence>
<evidence type="ECO:0000256" key="4">
    <source>
        <dbReference type="PROSITE-ProRule" id="PRU10141"/>
    </source>
</evidence>
<gene>
    <name evidence="6" type="ORF">Plil01_001409500</name>
</gene>
<dbReference type="GO" id="GO:0004672">
    <property type="term" value="F:protein kinase activity"/>
    <property type="evidence" value="ECO:0007669"/>
    <property type="project" value="InterPro"/>
</dbReference>
<keyword evidence="7" id="KW-1185">Reference proteome</keyword>
<protein>
    <submittedName>
        <fullName evidence="6">Unnamed protein product</fullName>
    </submittedName>
</protein>
<reference evidence="6" key="1">
    <citation type="submission" date="2023-04" db="EMBL/GenBank/DDBJ databases">
        <title>Phytophthora lilii NBRC 32176.</title>
        <authorList>
            <person name="Ichikawa N."/>
            <person name="Sato H."/>
            <person name="Tonouchi N."/>
        </authorList>
    </citation>
    <scope>NUCLEOTIDE SEQUENCE</scope>
    <source>
        <strain evidence="6">NBRC 32176</strain>
    </source>
</reference>
<dbReference type="PROSITE" id="PS00107">
    <property type="entry name" value="PROTEIN_KINASE_ATP"/>
    <property type="match status" value="1"/>
</dbReference>
<dbReference type="AlphaFoldDB" id="A0A9W6X7H0"/>
<dbReference type="OrthoDB" id="125809at2759"/>
<comment type="caution">
    <text evidence="6">The sequence shown here is derived from an EMBL/GenBank/DDBJ whole genome shotgun (WGS) entry which is preliminary data.</text>
</comment>
<name>A0A9W6X7H0_9STRA</name>
<accession>A0A9W6X7H0</accession>
<dbReference type="GO" id="GO:0005576">
    <property type="term" value="C:extracellular region"/>
    <property type="evidence" value="ECO:0007669"/>
    <property type="project" value="UniProtKB-SubCell"/>
</dbReference>
<sequence length="605" mass="67512">MVPISLQCAVVGDAGSSFDVEIDDGAKVDKLKKAIWEEIKEKFIHDVKSRSVVASDLQLYLAKKGDWWLPSNELAALQEEEAETPVGFEKVPLTDATWSIHDVLEEMKMPNPGTRQIHVLVEAPKGELKSKIFNDVLTRIQEENARRFHDWMEEMREQDRKRLDQLKRTIERALLPAAPSKSDLQLGQDHLNLLLKVGCVSNAEETVGADPFWSVEVQAQVDCIQREDAFDAFITPYFSNALDSHDVVFVNSELYKWLPQSTYGNSNAALKPDGFVTHRGMYHMEPEPNDDVSRVGNSFRFGKADKALFDCLVLFESSITNHLGWAPFGQVVRYMQHLFPRGLGSTVLFNRTTFWLINSINGVVVRGITATWVMEGSKALFRDFITKNLSPWVTRLTAACSALNVEVVEGDAFLGRGAFGRVFKVKRKGQDGDVLALKIVEMSSVGRLFQEEDALVRAQHTGLTIRRVGTATGLSDGAAMLLSPVGEPLSYPTTSQEVKALFDMLWQLHSAGVAHGDPRVPNVIVKDGQRLWIDLVEWWGASPSLLMQNDARILTQSILHGFPEDSPDLELEALINEYGARPTRANLDLLASRVSVKLALTQSDN</sequence>
<dbReference type="InterPro" id="IPR017441">
    <property type="entry name" value="Protein_kinase_ATP_BS"/>
</dbReference>
<evidence type="ECO:0000256" key="3">
    <source>
        <dbReference type="ARBA" id="ARBA00022525"/>
    </source>
</evidence>
<dbReference type="GO" id="GO:0005524">
    <property type="term" value="F:ATP binding"/>
    <property type="evidence" value="ECO:0007669"/>
    <property type="project" value="UniProtKB-UniRule"/>
</dbReference>
<dbReference type="SUPFAM" id="SSF56112">
    <property type="entry name" value="Protein kinase-like (PK-like)"/>
    <property type="match status" value="1"/>
</dbReference>
<dbReference type="InterPro" id="IPR011009">
    <property type="entry name" value="Kinase-like_dom_sf"/>
</dbReference>
<dbReference type="Proteomes" id="UP001165083">
    <property type="component" value="Unassembled WGS sequence"/>
</dbReference>
<comment type="subcellular location">
    <subcellularLocation>
        <location evidence="1">Host cell</location>
    </subcellularLocation>
    <subcellularLocation>
        <location evidence="2">Secreted</location>
    </subcellularLocation>
</comment>
<dbReference type="InterPro" id="IPR045379">
    <property type="entry name" value="Crinkler_N"/>
</dbReference>
<dbReference type="Pfam" id="PF20147">
    <property type="entry name" value="Crinkler"/>
    <property type="match status" value="1"/>
</dbReference>
<organism evidence="6 7">
    <name type="scientific">Phytophthora lilii</name>
    <dbReference type="NCBI Taxonomy" id="2077276"/>
    <lineage>
        <taxon>Eukaryota</taxon>
        <taxon>Sar</taxon>
        <taxon>Stramenopiles</taxon>
        <taxon>Oomycota</taxon>
        <taxon>Peronosporomycetes</taxon>
        <taxon>Peronosporales</taxon>
        <taxon>Peronosporaceae</taxon>
        <taxon>Phytophthora</taxon>
    </lineage>
</organism>
<keyword evidence="4" id="KW-0067">ATP-binding</keyword>
<dbReference type="InterPro" id="IPR000719">
    <property type="entry name" value="Prot_kinase_dom"/>
</dbReference>
<dbReference type="PROSITE" id="PS50011">
    <property type="entry name" value="PROTEIN_KINASE_DOM"/>
    <property type="match status" value="1"/>
</dbReference>
<feature type="binding site" evidence="4">
    <location>
        <position position="438"/>
    </location>
    <ligand>
        <name>ATP</name>
        <dbReference type="ChEBI" id="CHEBI:30616"/>
    </ligand>
</feature>